<proteinExistence type="predicted"/>
<evidence type="ECO:0000313" key="2">
    <source>
        <dbReference type="EMBL" id="ESR24744.1"/>
    </source>
</evidence>
<evidence type="ECO:0000256" key="1">
    <source>
        <dbReference type="SAM" id="Phobius"/>
    </source>
</evidence>
<protein>
    <recommendedName>
        <fullName evidence="4">Transmembrane protein</fullName>
    </recommendedName>
</protein>
<dbReference type="OrthoDB" id="8482202at2"/>
<dbReference type="RefSeq" id="WP_023432197.1">
    <property type="nucleotide sequence ID" value="NZ_AWXZ01000029.1"/>
</dbReference>
<keyword evidence="3" id="KW-1185">Reference proteome</keyword>
<dbReference type="STRING" id="631454.N177_2067"/>
<reference evidence="2 3" key="1">
    <citation type="journal article" date="2014" name="Genome Announc.">
        <title>Draft Genome Sequence of Lutibaculum baratangense Strain AMV1T, Isolated from a Mud Volcano in Andamans, India.</title>
        <authorList>
            <person name="Singh A."/>
            <person name="Sreenivas A."/>
            <person name="Sathyanarayana Reddy G."/>
            <person name="Pinnaka A.K."/>
            <person name="Shivaji S."/>
        </authorList>
    </citation>
    <scope>NUCLEOTIDE SEQUENCE [LARGE SCALE GENOMIC DNA]</scope>
    <source>
        <strain evidence="2 3">AMV1</strain>
    </source>
</reference>
<evidence type="ECO:0008006" key="4">
    <source>
        <dbReference type="Google" id="ProtNLM"/>
    </source>
</evidence>
<gene>
    <name evidence="2" type="ORF">N177_2067</name>
</gene>
<dbReference type="EMBL" id="AWXZ01000029">
    <property type="protein sequence ID" value="ESR24744.1"/>
    <property type="molecule type" value="Genomic_DNA"/>
</dbReference>
<dbReference type="Proteomes" id="UP000017819">
    <property type="component" value="Unassembled WGS sequence"/>
</dbReference>
<keyword evidence="1" id="KW-0472">Membrane</keyword>
<dbReference type="AlphaFoldDB" id="V4RHA7"/>
<name>V4RHA7_9HYPH</name>
<feature type="transmembrane region" description="Helical" evidence="1">
    <location>
        <begin position="28"/>
        <end position="47"/>
    </location>
</feature>
<keyword evidence="1" id="KW-1133">Transmembrane helix</keyword>
<organism evidence="2 3">
    <name type="scientific">Lutibaculum baratangense AMV1</name>
    <dbReference type="NCBI Taxonomy" id="631454"/>
    <lineage>
        <taxon>Bacteria</taxon>
        <taxon>Pseudomonadati</taxon>
        <taxon>Pseudomonadota</taxon>
        <taxon>Alphaproteobacteria</taxon>
        <taxon>Hyphomicrobiales</taxon>
        <taxon>Tepidamorphaceae</taxon>
        <taxon>Lutibaculum</taxon>
    </lineage>
</organism>
<accession>V4RHA7</accession>
<sequence length="97" mass="10960">MFPHLFLKSLGILSLIFGAIVLPTPIPLGAPLIAFGAALLVMTSRTARSILRRLRREYRGLNDLVARVEPRLARPLRVFLRRTRPATRRPRLQPPAD</sequence>
<evidence type="ECO:0000313" key="3">
    <source>
        <dbReference type="Proteomes" id="UP000017819"/>
    </source>
</evidence>
<comment type="caution">
    <text evidence="2">The sequence shown here is derived from an EMBL/GenBank/DDBJ whole genome shotgun (WGS) entry which is preliminary data.</text>
</comment>
<keyword evidence="1" id="KW-0812">Transmembrane</keyword>